<dbReference type="RefSeq" id="WP_238106265.1">
    <property type="nucleotide sequence ID" value="NZ_JAQQPZ010000015.1"/>
</dbReference>
<sequence length="136" mass="15163">MENLRNGFLWGLGFGVAITVIILISEFLNPSEYTKMKDYTPTKIENFEIKSMVSRVEGSKLIIAGEYAVSGNPVFKKYEVDAIVRNEKGIFQQQCSTDIGTHSVEVEKSFTNVLVCRDFSDINAAALIEVSLIGFK</sequence>
<dbReference type="EMBL" id="JAQQPZ010000015">
    <property type="protein sequence ID" value="MDD8061232.1"/>
    <property type="molecule type" value="Genomic_DNA"/>
</dbReference>
<evidence type="ECO:0000256" key="1">
    <source>
        <dbReference type="SAM" id="Phobius"/>
    </source>
</evidence>
<organism evidence="2 3">
    <name type="scientific">Shewanella metallivivens</name>
    <dbReference type="NCBI Taxonomy" id="2872342"/>
    <lineage>
        <taxon>Bacteria</taxon>
        <taxon>Pseudomonadati</taxon>
        <taxon>Pseudomonadota</taxon>
        <taxon>Gammaproteobacteria</taxon>
        <taxon>Alteromonadales</taxon>
        <taxon>Shewanellaceae</taxon>
        <taxon>Shewanella</taxon>
    </lineage>
</organism>
<keyword evidence="1" id="KW-0812">Transmembrane</keyword>
<keyword evidence="1" id="KW-0472">Membrane</keyword>
<proteinExistence type="predicted"/>
<evidence type="ECO:0000313" key="2">
    <source>
        <dbReference type="EMBL" id="MDD8061232.1"/>
    </source>
</evidence>
<dbReference type="Proteomes" id="UP001213691">
    <property type="component" value="Unassembled WGS sequence"/>
</dbReference>
<reference evidence="2 3" key="1">
    <citation type="submission" date="2023-02" db="EMBL/GenBank/DDBJ databases">
        <title>Genome sequence of Shewanella metallivivens ER-Te-42B-Light, sp. nov., enriched from sulfide tube worms (Riftia pachyptila) isolated from Explorer Ridge in the Pacific Ocean.</title>
        <authorList>
            <person name="Maltman C."/>
            <person name="Kuzyk S.B."/>
            <person name="Kyndt J.A."/>
            <person name="Yurkov V."/>
        </authorList>
    </citation>
    <scope>NUCLEOTIDE SEQUENCE [LARGE SCALE GENOMIC DNA]</scope>
    <source>
        <strain evidence="2 3">ER-Te-42B-Light</strain>
    </source>
</reference>
<comment type="caution">
    <text evidence="2">The sequence shown here is derived from an EMBL/GenBank/DDBJ whole genome shotgun (WGS) entry which is preliminary data.</text>
</comment>
<evidence type="ECO:0000313" key="3">
    <source>
        <dbReference type="Proteomes" id="UP001213691"/>
    </source>
</evidence>
<name>A0ABT5TRV1_9GAMM</name>
<gene>
    <name evidence="2" type="ORF">PQR79_19375</name>
</gene>
<keyword evidence="1" id="KW-1133">Transmembrane helix</keyword>
<accession>A0ABT5TRV1</accession>
<protein>
    <submittedName>
        <fullName evidence="2">Uncharacterized protein</fullName>
    </submittedName>
</protein>
<feature type="transmembrane region" description="Helical" evidence="1">
    <location>
        <begin position="6"/>
        <end position="28"/>
    </location>
</feature>
<keyword evidence="3" id="KW-1185">Reference proteome</keyword>